<dbReference type="InterPro" id="IPR007867">
    <property type="entry name" value="GMC_OxRtase_C"/>
</dbReference>
<evidence type="ECO:0000259" key="1">
    <source>
        <dbReference type="Pfam" id="PF05199"/>
    </source>
</evidence>
<dbReference type="EMBL" id="MSFL01000048">
    <property type="protein sequence ID" value="PWY66016.1"/>
    <property type="molecule type" value="Genomic_DNA"/>
</dbReference>
<dbReference type="Proteomes" id="UP000247233">
    <property type="component" value="Unassembled WGS sequence"/>
</dbReference>
<feature type="domain" description="Glucose-methanol-choline oxidoreductase C-terminal" evidence="1">
    <location>
        <begin position="2"/>
        <end position="27"/>
    </location>
</feature>
<name>A0A317UWX2_9EURO</name>
<organism evidence="2 3">
    <name type="scientific">Aspergillus heteromorphus CBS 117.55</name>
    <dbReference type="NCBI Taxonomy" id="1448321"/>
    <lineage>
        <taxon>Eukaryota</taxon>
        <taxon>Fungi</taxon>
        <taxon>Dikarya</taxon>
        <taxon>Ascomycota</taxon>
        <taxon>Pezizomycotina</taxon>
        <taxon>Eurotiomycetes</taxon>
        <taxon>Eurotiomycetidae</taxon>
        <taxon>Eurotiales</taxon>
        <taxon>Aspergillaceae</taxon>
        <taxon>Aspergillus</taxon>
        <taxon>Aspergillus subgen. Circumdati</taxon>
    </lineage>
</organism>
<sequence>GGVINEQLQVYGTSNVRVVDASVVPLPGVRPSGEHVVCGGRAHLGSDQGRVFSVPD</sequence>
<dbReference type="AlphaFoldDB" id="A0A317UWX2"/>
<protein>
    <recommendedName>
        <fullName evidence="1">Glucose-methanol-choline oxidoreductase C-terminal domain-containing protein</fullName>
    </recommendedName>
</protein>
<dbReference type="Gene3D" id="3.50.50.60">
    <property type="entry name" value="FAD/NAD(P)-binding domain"/>
    <property type="match status" value="1"/>
</dbReference>
<accession>A0A317UWX2</accession>
<feature type="non-terminal residue" evidence="2">
    <location>
        <position position="1"/>
    </location>
</feature>
<evidence type="ECO:0000313" key="3">
    <source>
        <dbReference type="Proteomes" id="UP000247233"/>
    </source>
</evidence>
<proteinExistence type="predicted"/>
<gene>
    <name evidence="2" type="ORF">BO70DRAFT_301980</name>
</gene>
<reference evidence="2 3" key="1">
    <citation type="submission" date="2016-12" db="EMBL/GenBank/DDBJ databases">
        <title>The genomes of Aspergillus section Nigri reveals drivers in fungal speciation.</title>
        <authorList>
            <consortium name="DOE Joint Genome Institute"/>
            <person name="Vesth T.C."/>
            <person name="Nybo J."/>
            <person name="Theobald S."/>
            <person name="Brandl J."/>
            <person name="Frisvad J.C."/>
            <person name="Nielsen K.F."/>
            <person name="Lyhne E.K."/>
            <person name="Kogle M.E."/>
            <person name="Kuo A."/>
            <person name="Riley R."/>
            <person name="Clum A."/>
            <person name="Nolan M."/>
            <person name="Lipzen A."/>
            <person name="Salamov A."/>
            <person name="Henrissat B."/>
            <person name="Wiebenga A."/>
            <person name="De Vries R.P."/>
            <person name="Grigoriev I.V."/>
            <person name="Mortensen U.H."/>
            <person name="Andersen M.R."/>
            <person name="Baker S.E."/>
        </authorList>
    </citation>
    <scope>NUCLEOTIDE SEQUENCE [LARGE SCALE GENOMIC DNA]</scope>
    <source>
        <strain evidence="2 3">CBS 117.55</strain>
    </source>
</reference>
<dbReference type="RefSeq" id="XP_025394687.1">
    <property type="nucleotide sequence ID" value="XM_025539729.1"/>
</dbReference>
<comment type="caution">
    <text evidence="2">The sequence shown here is derived from an EMBL/GenBank/DDBJ whole genome shotgun (WGS) entry which is preliminary data.</text>
</comment>
<dbReference type="GO" id="GO:0016614">
    <property type="term" value="F:oxidoreductase activity, acting on CH-OH group of donors"/>
    <property type="evidence" value="ECO:0007669"/>
    <property type="project" value="InterPro"/>
</dbReference>
<dbReference type="VEuPathDB" id="FungiDB:BO70DRAFT_301980"/>
<dbReference type="GeneID" id="37061966"/>
<dbReference type="Pfam" id="PF05199">
    <property type="entry name" value="GMC_oxred_C"/>
    <property type="match status" value="1"/>
</dbReference>
<dbReference type="InterPro" id="IPR036188">
    <property type="entry name" value="FAD/NAD-bd_sf"/>
</dbReference>
<keyword evidence="3" id="KW-1185">Reference proteome</keyword>
<evidence type="ECO:0000313" key="2">
    <source>
        <dbReference type="EMBL" id="PWY66016.1"/>
    </source>
</evidence>
<dbReference type="OrthoDB" id="4495024at2759"/>